<keyword evidence="1" id="KW-0472">Membrane</keyword>
<gene>
    <name evidence="2" type="ORF">K4G66_26415</name>
</gene>
<proteinExistence type="predicted"/>
<feature type="transmembrane region" description="Helical" evidence="1">
    <location>
        <begin position="6"/>
        <end position="25"/>
    </location>
</feature>
<organism evidence="2">
    <name type="scientific">Roseihalotalea indica</name>
    <dbReference type="NCBI Taxonomy" id="2867963"/>
    <lineage>
        <taxon>Bacteria</taxon>
        <taxon>Pseudomonadati</taxon>
        <taxon>Bacteroidota</taxon>
        <taxon>Cytophagia</taxon>
        <taxon>Cytophagales</taxon>
        <taxon>Catalimonadaceae</taxon>
        <taxon>Roseihalotalea</taxon>
    </lineage>
</organism>
<reference evidence="2" key="2">
    <citation type="journal article" date="2024" name="Antonie Van Leeuwenhoek">
        <title>Roseihalotalea indica gen. nov., sp. nov., a halophilic Bacteroidetes from mesopelagic Southwest Indian Ocean with higher carbohydrate metabolic potential.</title>
        <authorList>
            <person name="Chen B."/>
            <person name="Zhang M."/>
            <person name="Lin D."/>
            <person name="Ye J."/>
            <person name="Tang K."/>
        </authorList>
    </citation>
    <scope>NUCLEOTIDE SEQUENCE</scope>
    <source>
        <strain evidence="2">TK19036</strain>
    </source>
</reference>
<keyword evidence="1" id="KW-1133">Transmembrane helix</keyword>
<keyword evidence="1" id="KW-0812">Transmembrane</keyword>
<feature type="transmembrane region" description="Helical" evidence="1">
    <location>
        <begin position="142"/>
        <end position="166"/>
    </location>
</feature>
<name>A0AA49JFR8_9BACT</name>
<feature type="transmembrane region" description="Helical" evidence="1">
    <location>
        <begin position="111"/>
        <end position="130"/>
    </location>
</feature>
<accession>A0AA49JFR8</accession>
<feature type="transmembrane region" description="Helical" evidence="1">
    <location>
        <begin position="76"/>
        <end position="99"/>
    </location>
</feature>
<protein>
    <submittedName>
        <fullName evidence="2">Uncharacterized protein</fullName>
    </submittedName>
</protein>
<dbReference type="EMBL" id="CP120682">
    <property type="protein sequence ID" value="WKN35904.1"/>
    <property type="molecule type" value="Genomic_DNA"/>
</dbReference>
<sequence>MDLSFGIFVVPFIALTLIITLFIHFLKKVADKRNYKYFIVTTAIVAFVLNFGWEVVQGPLYENFEYDFEHVSFCALASIADMLMVFVLLFLFGLIYNNVYWIKRLKFTRTLILILTGFLGAILAELWHTWRGDWSYADKMPMLPLVEVGISPILQFSILPLIIFVISRRALKP</sequence>
<evidence type="ECO:0000313" key="2">
    <source>
        <dbReference type="EMBL" id="WKN35904.1"/>
    </source>
</evidence>
<evidence type="ECO:0000256" key="1">
    <source>
        <dbReference type="SAM" id="Phobius"/>
    </source>
</evidence>
<feature type="transmembrane region" description="Helical" evidence="1">
    <location>
        <begin position="37"/>
        <end position="56"/>
    </location>
</feature>
<reference evidence="2" key="1">
    <citation type="journal article" date="2023" name="Comput. Struct. Biotechnol. J.">
        <title>Discovery of a novel marine Bacteroidetes with a rich repertoire of carbohydrate-active enzymes.</title>
        <authorList>
            <person name="Chen B."/>
            <person name="Liu G."/>
            <person name="Chen Q."/>
            <person name="Wang H."/>
            <person name="Liu L."/>
            <person name="Tang K."/>
        </authorList>
    </citation>
    <scope>NUCLEOTIDE SEQUENCE</scope>
    <source>
        <strain evidence="2">TK19036</strain>
    </source>
</reference>
<dbReference type="AlphaFoldDB" id="A0AA49JFR8"/>